<dbReference type="AlphaFoldDB" id="A0A1I0ARX6"/>
<dbReference type="EMBL" id="FOIF01000026">
    <property type="protein sequence ID" value="SES97143.1"/>
    <property type="molecule type" value="Genomic_DNA"/>
</dbReference>
<organism evidence="1 2">
    <name type="scientific">Anaerobranca gottschalkii DSM 13577</name>
    <dbReference type="NCBI Taxonomy" id="1120990"/>
    <lineage>
        <taxon>Bacteria</taxon>
        <taxon>Bacillati</taxon>
        <taxon>Bacillota</taxon>
        <taxon>Clostridia</taxon>
        <taxon>Eubacteriales</taxon>
        <taxon>Proteinivoracaceae</taxon>
        <taxon>Anaerobranca</taxon>
    </lineage>
</organism>
<dbReference type="RefSeq" id="WP_091350779.1">
    <property type="nucleotide sequence ID" value="NZ_FOIF01000026.1"/>
</dbReference>
<dbReference type="STRING" id="1120990.SAMN03080614_10267"/>
<dbReference type="Proteomes" id="UP000243819">
    <property type="component" value="Unassembled WGS sequence"/>
</dbReference>
<sequence length="59" mass="7019">MKKGKTNLSKELEKIKIYEDHGDIFYHLQDALERGLDDKELAYKYNLSITDLEKFKIDL</sequence>
<gene>
    <name evidence="1" type="ORF">SAMN03080614_10267</name>
</gene>
<protein>
    <submittedName>
        <fullName evidence="1">Uncharacterized protein</fullName>
    </submittedName>
</protein>
<evidence type="ECO:0000313" key="1">
    <source>
        <dbReference type="EMBL" id="SES97143.1"/>
    </source>
</evidence>
<keyword evidence="2" id="KW-1185">Reference proteome</keyword>
<name>A0A1I0ARX6_9FIRM</name>
<proteinExistence type="predicted"/>
<accession>A0A1I0ARX6</accession>
<evidence type="ECO:0000313" key="2">
    <source>
        <dbReference type="Proteomes" id="UP000243819"/>
    </source>
</evidence>
<reference evidence="2" key="1">
    <citation type="submission" date="2016-10" db="EMBL/GenBank/DDBJ databases">
        <authorList>
            <person name="Varghese N."/>
            <person name="Submissions S."/>
        </authorList>
    </citation>
    <scope>NUCLEOTIDE SEQUENCE [LARGE SCALE GENOMIC DNA]</scope>
    <source>
        <strain evidence="2">DSM 13577</strain>
    </source>
</reference>